<dbReference type="PROSITE" id="PS51371">
    <property type="entry name" value="CBS"/>
    <property type="match status" value="3"/>
</dbReference>
<dbReference type="OrthoDB" id="449052at2759"/>
<evidence type="ECO:0000259" key="5">
    <source>
        <dbReference type="PROSITE" id="PS51371"/>
    </source>
</evidence>
<feature type="region of interest" description="Disordered" evidence="4">
    <location>
        <begin position="1"/>
        <end position="61"/>
    </location>
</feature>
<keyword evidence="7" id="KW-1185">Reference proteome</keyword>
<dbReference type="PANTHER" id="PTHR13780">
    <property type="entry name" value="AMP-ACTIVATED PROTEIN KINASE, GAMMA REGULATORY SUBUNIT"/>
    <property type="match status" value="1"/>
</dbReference>
<feature type="compositionally biased region" description="Pro residues" evidence="4">
    <location>
        <begin position="1"/>
        <end position="10"/>
    </location>
</feature>
<feature type="domain" description="CBS" evidence="5">
    <location>
        <begin position="272"/>
        <end position="329"/>
    </location>
</feature>
<dbReference type="EMBL" id="ML119761">
    <property type="protein sequence ID" value="RPA75568.1"/>
    <property type="molecule type" value="Genomic_DNA"/>
</dbReference>
<evidence type="ECO:0000313" key="7">
    <source>
        <dbReference type="Proteomes" id="UP000275078"/>
    </source>
</evidence>
<dbReference type="GO" id="GO:0004865">
    <property type="term" value="F:protein serine/threonine phosphatase inhibitor activity"/>
    <property type="evidence" value="ECO:0007669"/>
    <property type="project" value="TreeGrafter"/>
</dbReference>
<dbReference type="AlphaFoldDB" id="A0A3N4HST6"/>
<feature type="domain" description="CBS" evidence="5">
    <location>
        <begin position="96"/>
        <end position="159"/>
    </location>
</feature>
<sequence length="493" mass="52596">MSDPPQPPRESPSLSLSSSPANIPPPSAAASERLSSQPSSGSLRRDVPPSPRTSSRHPSISLSSSAIADLLSSPPPPQGTKEMPKDWRSIKISELLHEQKLRFVYQDTTVESACHTLIEHNISSVPVLASANDETVVGTFDYSDLNAFLLLMVGLYNPEEADPESGEILSSFNDLAAKARTGSSIPVKLVKDLSKKDPFVTLEEDETLGKAVELLGGGVHRIAVTRAGAEAKGKVVGILSQLAVVKWFWEHARYYPSVETLLAANLRDLNIGSPNVISIHGDRKVSDALTLMNTESISSLAVIDSHSNVVGNISVADVKYLTRASSIPLLRTSCLQFLGIILNDRGLNDGKDSYPVFHVTRLSTLSHTIAKLVATRSHRMWLVEPPSPNNSNPPTPSLTHASPVGSAPNTTIPYASPSSPSPLSAASAAASARITSGSLIGVVSLTDILNVIARSAGLMPVDPGQARRERRRSSSASQRTSVEFSRGLGDLRR</sequence>
<dbReference type="InterPro" id="IPR000644">
    <property type="entry name" value="CBS_dom"/>
</dbReference>
<dbReference type="SUPFAM" id="SSF54631">
    <property type="entry name" value="CBS-domain pair"/>
    <property type="match status" value="2"/>
</dbReference>
<evidence type="ECO:0000313" key="6">
    <source>
        <dbReference type="EMBL" id="RPA75568.1"/>
    </source>
</evidence>
<feature type="region of interest" description="Disordered" evidence="4">
    <location>
        <begin position="461"/>
        <end position="493"/>
    </location>
</feature>
<dbReference type="SMART" id="SM00116">
    <property type="entry name" value="CBS"/>
    <property type="match status" value="4"/>
</dbReference>
<dbReference type="InterPro" id="IPR046342">
    <property type="entry name" value="CBS_dom_sf"/>
</dbReference>
<dbReference type="InterPro" id="IPR050511">
    <property type="entry name" value="AMPK_gamma/SDS23_families"/>
</dbReference>
<evidence type="ECO:0000256" key="3">
    <source>
        <dbReference type="PROSITE-ProRule" id="PRU00703"/>
    </source>
</evidence>
<name>A0A3N4HST6_ASCIM</name>
<organism evidence="6 7">
    <name type="scientific">Ascobolus immersus RN42</name>
    <dbReference type="NCBI Taxonomy" id="1160509"/>
    <lineage>
        <taxon>Eukaryota</taxon>
        <taxon>Fungi</taxon>
        <taxon>Dikarya</taxon>
        <taxon>Ascomycota</taxon>
        <taxon>Pezizomycotina</taxon>
        <taxon>Pezizomycetes</taxon>
        <taxon>Pezizales</taxon>
        <taxon>Ascobolaceae</taxon>
        <taxon>Ascobolus</taxon>
    </lineage>
</organism>
<evidence type="ECO:0000256" key="1">
    <source>
        <dbReference type="ARBA" id="ARBA00022737"/>
    </source>
</evidence>
<dbReference type="CDD" id="cd02205">
    <property type="entry name" value="CBS_pair_SF"/>
    <property type="match status" value="2"/>
</dbReference>
<keyword evidence="2 3" id="KW-0129">CBS domain</keyword>
<reference evidence="6 7" key="1">
    <citation type="journal article" date="2018" name="Nat. Ecol. Evol.">
        <title>Pezizomycetes genomes reveal the molecular basis of ectomycorrhizal truffle lifestyle.</title>
        <authorList>
            <person name="Murat C."/>
            <person name="Payen T."/>
            <person name="Noel B."/>
            <person name="Kuo A."/>
            <person name="Morin E."/>
            <person name="Chen J."/>
            <person name="Kohler A."/>
            <person name="Krizsan K."/>
            <person name="Balestrini R."/>
            <person name="Da Silva C."/>
            <person name="Montanini B."/>
            <person name="Hainaut M."/>
            <person name="Levati E."/>
            <person name="Barry K.W."/>
            <person name="Belfiori B."/>
            <person name="Cichocki N."/>
            <person name="Clum A."/>
            <person name="Dockter R.B."/>
            <person name="Fauchery L."/>
            <person name="Guy J."/>
            <person name="Iotti M."/>
            <person name="Le Tacon F."/>
            <person name="Lindquist E.A."/>
            <person name="Lipzen A."/>
            <person name="Malagnac F."/>
            <person name="Mello A."/>
            <person name="Molinier V."/>
            <person name="Miyauchi S."/>
            <person name="Poulain J."/>
            <person name="Riccioni C."/>
            <person name="Rubini A."/>
            <person name="Sitrit Y."/>
            <person name="Splivallo R."/>
            <person name="Traeger S."/>
            <person name="Wang M."/>
            <person name="Zifcakova L."/>
            <person name="Wipf D."/>
            <person name="Zambonelli A."/>
            <person name="Paolocci F."/>
            <person name="Nowrousian M."/>
            <person name="Ottonello S."/>
            <person name="Baldrian P."/>
            <person name="Spatafora J.W."/>
            <person name="Henrissat B."/>
            <person name="Nagy L.G."/>
            <person name="Aury J.M."/>
            <person name="Wincker P."/>
            <person name="Grigoriev I.V."/>
            <person name="Bonfante P."/>
            <person name="Martin F.M."/>
        </authorList>
    </citation>
    <scope>NUCLEOTIDE SEQUENCE [LARGE SCALE GENOMIC DNA]</scope>
    <source>
        <strain evidence="6 7">RN42</strain>
    </source>
</reference>
<feature type="region of interest" description="Disordered" evidence="4">
    <location>
        <begin position="383"/>
        <end position="420"/>
    </location>
</feature>
<dbReference type="PANTHER" id="PTHR13780:SF36">
    <property type="entry name" value="CBS DOMAIN-CONTAINING PROTEIN"/>
    <property type="match status" value="1"/>
</dbReference>
<evidence type="ECO:0000256" key="4">
    <source>
        <dbReference type="SAM" id="MobiDB-lite"/>
    </source>
</evidence>
<feature type="compositionally biased region" description="Pro residues" evidence="4">
    <location>
        <begin position="385"/>
        <end position="396"/>
    </location>
</feature>
<dbReference type="Pfam" id="PF00571">
    <property type="entry name" value="CBS"/>
    <property type="match status" value="3"/>
</dbReference>
<feature type="domain" description="CBS" evidence="5">
    <location>
        <begin position="193"/>
        <end position="257"/>
    </location>
</feature>
<keyword evidence="1" id="KW-0677">Repeat</keyword>
<feature type="compositionally biased region" description="Low complexity" evidence="4">
    <location>
        <begin position="11"/>
        <end position="21"/>
    </location>
</feature>
<proteinExistence type="predicted"/>
<dbReference type="Gene3D" id="3.10.580.10">
    <property type="entry name" value="CBS-domain"/>
    <property type="match status" value="2"/>
</dbReference>
<accession>A0A3N4HST6</accession>
<gene>
    <name evidence="6" type="ORF">BJ508DRAFT_418050</name>
</gene>
<dbReference type="GO" id="GO:0042149">
    <property type="term" value="P:cellular response to glucose starvation"/>
    <property type="evidence" value="ECO:0007669"/>
    <property type="project" value="TreeGrafter"/>
</dbReference>
<dbReference type="Proteomes" id="UP000275078">
    <property type="component" value="Unassembled WGS sequence"/>
</dbReference>
<feature type="compositionally biased region" description="Low complexity" evidence="4">
    <location>
        <begin position="52"/>
        <end position="61"/>
    </location>
</feature>
<evidence type="ECO:0000256" key="2">
    <source>
        <dbReference type="ARBA" id="ARBA00023122"/>
    </source>
</evidence>
<protein>
    <recommendedName>
        <fullName evidence="5">CBS domain-containing protein</fullName>
    </recommendedName>
</protein>
<feature type="compositionally biased region" description="Polar residues" evidence="4">
    <location>
        <begin position="33"/>
        <end position="42"/>
    </location>
</feature>
<dbReference type="STRING" id="1160509.A0A3N4HST6"/>